<feature type="domain" description="Cytochrome b/b6 C-terminal region profile" evidence="21">
    <location>
        <begin position="211"/>
        <end position="379"/>
    </location>
</feature>
<dbReference type="PROSITE" id="PS51002">
    <property type="entry name" value="CYTB_NTER"/>
    <property type="match status" value="1"/>
</dbReference>
<feature type="transmembrane region" description="Helical" evidence="19">
    <location>
        <begin position="322"/>
        <end position="340"/>
    </location>
</feature>
<dbReference type="AlphaFoldDB" id="A0A6F8AKQ5"/>
<dbReference type="GO" id="GO:0008121">
    <property type="term" value="F:quinol-cytochrome-c reductase activity"/>
    <property type="evidence" value="ECO:0007669"/>
    <property type="project" value="InterPro"/>
</dbReference>
<sequence>MNKSLMKKNLIMNILNNLIINLPTPLNLTILWNFGSLLGLCLLIQIITGLFLSMHYTSNINYSFYSIIHIMKDVNYGWLIRLIHMNGASFFFMCIYMHIGRGLYYGSYKLFKVWVIGVIILLILMMTAFMGYVLPWGQMSFWGATVITNLLSAFPYLGLMLVEWLWGGFSVDNATLNRFYTFHFLLPFILLMMVMIHLMFLHEVGSMNPLGLNSNYMKIIFHNYFTIKDIYGFLFLILILMILLLQDPYKLGDPENFIEANSMITPIHIQPEWYFLFAYTILRSIPNKLSGVIALILSILILLILPLFNFNNFQSMQFYPINQLYFWFFFFNIIMLTWLGSQLVEYPFVLMSQIFTFFYFLFYFLNNLLMNFWDSYLNN</sequence>
<feature type="domain" description="Cytochrome b/b6 N-terminal region profile" evidence="20">
    <location>
        <begin position="2"/>
        <end position="210"/>
    </location>
</feature>
<evidence type="ECO:0000256" key="10">
    <source>
        <dbReference type="ARBA" id="ARBA00022792"/>
    </source>
</evidence>
<accession>A0A6F8AKQ5</accession>
<evidence type="ECO:0000256" key="8">
    <source>
        <dbReference type="ARBA" id="ARBA00022692"/>
    </source>
</evidence>
<comment type="similarity">
    <text evidence="19">Belongs to the cytochrome b family.</text>
</comment>
<proteinExistence type="inferred from homology"/>
<dbReference type="InterPro" id="IPR036150">
    <property type="entry name" value="Cyt_b/b6_C_sf"/>
</dbReference>
<feature type="transmembrane region" description="Helical" evidence="19">
    <location>
        <begin position="78"/>
        <end position="99"/>
    </location>
</feature>
<dbReference type="EMBL" id="KT215844">
    <property type="protein sequence ID" value="APF47429.1"/>
    <property type="molecule type" value="Genomic_DNA"/>
</dbReference>
<keyword evidence="6 18" id="KW-0349">Heme</keyword>
<dbReference type="InterPro" id="IPR048260">
    <property type="entry name" value="Cytochrome_b_C_euk/bac"/>
</dbReference>
<feature type="transmembrane region" description="Helical" evidence="19">
    <location>
        <begin position="182"/>
        <end position="201"/>
    </location>
</feature>
<feature type="binding site" description="axial binding residue" evidence="18">
    <location>
        <position position="84"/>
    </location>
    <ligand>
        <name>heme b</name>
        <dbReference type="ChEBI" id="CHEBI:60344"/>
        <label>b562</label>
    </ligand>
    <ligandPart>
        <name>Fe</name>
        <dbReference type="ChEBI" id="CHEBI:18248"/>
    </ligandPart>
</feature>
<comment type="subunit">
    <text evidence="3">The main subunits of complex b-c1 are: cytochrome b, cytochrome c1 and the Rieske protein.</text>
</comment>
<dbReference type="CDD" id="cd00290">
    <property type="entry name" value="cytochrome_b_C"/>
    <property type="match status" value="1"/>
</dbReference>
<comment type="subcellular location">
    <subcellularLocation>
        <location evidence="2">Mitochondrion inner membrane</location>
        <topology evidence="2">Multi-pass membrane protein</topology>
    </subcellularLocation>
</comment>
<keyword evidence="5 19" id="KW-0813">Transport</keyword>
<dbReference type="InterPro" id="IPR005797">
    <property type="entry name" value="Cyt_b/b6_N"/>
</dbReference>
<reference evidence="22" key="1">
    <citation type="submission" date="2015-06" db="EMBL/GenBank/DDBJ databases">
        <title>Microgaster campestris mitochondrion, partial genome.</title>
        <authorList>
            <person name="Song S.N."/>
            <person name="Chen X.X."/>
        </authorList>
    </citation>
    <scope>NUCLEOTIDE SEQUENCE</scope>
</reference>
<feature type="transmembrane region" description="Helical" evidence="19">
    <location>
        <begin position="111"/>
        <end position="134"/>
    </location>
</feature>
<feature type="binding site" description="axial binding residue" evidence="18">
    <location>
        <position position="98"/>
    </location>
    <ligand>
        <name>heme b</name>
        <dbReference type="ChEBI" id="CHEBI:60344"/>
        <label>b566</label>
    </ligand>
    <ligandPart>
        <name>Fe</name>
        <dbReference type="ChEBI" id="CHEBI:18248"/>
    </ligandPart>
</feature>
<dbReference type="PANTHER" id="PTHR19271:SF16">
    <property type="entry name" value="CYTOCHROME B"/>
    <property type="match status" value="1"/>
</dbReference>
<dbReference type="Gene3D" id="1.20.810.10">
    <property type="entry name" value="Cytochrome Bc1 Complex, Chain C"/>
    <property type="match status" value="1"/>
</dbReference>
<dbReference type="InterPro" id="IPR005798">
    <property type="entry name" value="Cyt_b/b6_C"/>
</dbReference>
<feature type="binding site" description="axial binding residue" evidence="18">
    <location>
        <position position="183"/>
    </location>
    <ligand>
        <name>heme b</name>
        <dbReference type="ChEBI" id="CHEBI:60344"/>
        <label>b562</label>
    </ligand>
    <ligandPart>
        <name>Fe</name>
        <dbReference type="ChEBI" id="CHEBI:18248"/>
    </ligandPart>
</feature>
<geneLocation type="mitochondrion" evidence="22"/>
<dbReference type="GO" id="GO:0046872">
    <property type="term" value="F:metal ion binding"/>
    <property type="evidence" value="ECO:0007669"/>
    <property type="project" value="UniProtKB-UniRule"/>
</dbReference>
<keyword evidence="12 19" id="KW-1133">Transmembrane helix</keyword>
<evidence type="ECO:0000256" key="6">
    <source>
        <dbReference type="ARBA" id="ARBA00022617"/>
    </source>
</evidence>
<feature type="transmembrane region" description="Helical" evidence="19">
    <location>
        <begin position="346"/>
        <end position="365"/>
    </location>
</feature>
<organism evidence="22">
    <name type="scientific">Microgaster campestris</name>
    <dbReference type="NCBI Taxonomy" id="1911504"/>
    <lineage>
        <taxon>Eukaryota</taxon>
        <taxon>Metazoa</taxon>
        <taxon>Ecdysozoa</taxon>
        <taxon>Arthropoda</taxon>
        <taxon>Hexapoda</taxon>
        <taxon>Insecta</taxon>
        <taxon>Pterygota</taxon>
        <taxon>Neoptera</taxon>
        <taxon>Endopterygota</taxon>
        <taxon>Hymenoptera</taxon>
        <taxon>Apocrita</taxon>
        <taxon>Ichneumonoidea</taxon>
        <taxon>Braconidae</taxon>
        <taxon>Microgastrinae</taxon>
        <taxon>Microgaster</taxon>
    </lineage>
</organism>
<keyword evidence="11 19" id="KW-0249">Electron transport</keyword>
<comment type="function">
    <text evidence="1 19">Component of the ubiquinol-cytochrome c reductase complex (complex III or cytochrome b-c1 complex) that is part of the mitochondrial respiratory chain. The b-c1 complex mediates electron transfer from ubiquinol to cytochrome c. Contributes to the generation of a proton gradient across the mitochondrial membrane that is then used for ATP synthesis.</text>
</comment>
<feature type="binding site" evidence="17">
    <location>
        <position position="202"/>
    </location>
    <ligand>
        <name>a ubiquinone</name>
        <dbReference type="ChEBI" id="CHEBI:16389"/>
    </ligand>
</feature>
<evidence type="ECO:0000256" key="3">
    <source>
        <dbReference type="ARBA" id="ARBA00011649"/>
    </source>
</evidence>
<keyword evidence="14" id="KW-0830">Ubiquinone</keyword>
<evidence type="ECO:0000256" key="7">
    <source>
        <dbReference type="ARBA" id="ARBA00022660"/>
    </source>
</evidence>
<dbReference type="PROSITE" id="PS51003">
    <property type="entry name" value="CYTB_CTER"/>
    <property type="match status" value="1"/>
</dbReference>
<evidence type="ECO:0000256" key="17">
    <source>
        <dbReference type="PIRSR" id="PIRSR038885-1"/>
    </source>
</evidence>
<evidence type="ECO:0000256" key="14">
    <source>
        <dbReference type="ARBA" id="ARBA00023075"/>
    </source>
</evidence>
<evidence type="ECO:0000313" key="22">
    <source>
        <dbReference type="EMBL" id="APF47429.1"/>
    </source>
</evidence>
<evidence type="ECO:0000259" key="20">
    <source>
        <dbReference type="PROSITE" id="PS51002"/>
    </source>
</evidence>
<evidence type="ECO:0000256" key="13">
    <source>
        <dbReference type="ARBA" id="ARBA00023004"/>
    </source>
</evidence>
<dbReference type="InterPro" id="IPR016174">
    <property type="entry name" value="Di-haem_cyt_TM"/>
</dbReference>
<comment type="cofactor">
    <cofactor evidence="18">
        <name>heme</name>
        <dbReference type="ChEBI" id="CHEBI:30413"/>
    </cofactor>
    <text evidence="18">Binds 2 heme groups non-covalently.</text>
</comment>
<dbReference type="CDD" id="cd00284">
    <property type="entry name" value="Cytochrome_b_N"/>
    <property type="match status" value="1"/>
</dbReference>
<evidence type="ECO:0000256" key="9">
    <source>
        <dbReference type="ARBA" id="ARBA00022723"/>
    </source>
</evidence>
<dbReference type="PIRSF" id="PIRSF038885">
    <property type="entry name" value="COB"/>
    <property type="match status" value="1"/>
</dbReference>
<dbReference type="GO" id="GO:0016491">
    <property type="term" value="F:oxidoreductase activity"/>
    <property type="evidence" value="ECO:0007669"/>
    <property type="project" value="UniProtKB-UniRule"/>
</dbReference>
<evidence type="ECO:0000256" key="12">
    <source>
        <dbReference type="ARBA" id="ARBA00022989"/>
    </source>
</evidence>
<evidence type="ECO:0000256" key="4">
    <source>
        <dbReference type="ARBA" id="ARBA00013531"/>
    </source>
</evidence>
<evidence type="ECO:0000259" key="21">
    <source>
        <dbReference type="PROSITE" id="PS51003"/>
    </source>
</evidence>
<keyword evidence="10" id="KW-0999">Mitochondrion inner membrane</keyword>
<keyword evidence="13 18" id="KW-0408">Iron</keyword>
<dbReference type="Pfam" id="PF00032">
    <property type="entry name" value="Cytochrom_B_C"/>
    <property type="match status" value="1"/>
</dbReference>
<keyword evidence="15 19" id="KW-0496">Mitochondrion</keyword>
<evidence type="ECO:0000256" key="19">
    <source>
        <dbReference type="RuleBase" id="RU362117"/>
    </source>
</evidence>
<dbReference type="InterPro" id="IPR027387">
    <property type="entry name" value="Cytb/b6-like_sf"/>
</dbReference>
<feature type="transmembrane region" description="Helical" evidence="19">
    <location>
        <begin position="221"/>
        <end position="245"/>
    </location>
</feature>
<dbReference type="InterPro" id="IPR048259">
    <property type="entry name" value="Cytochrome_b_N_euk/bac"/>
</dbReference>
<evidence type="ECO:0000256" key="2">
    <source>
        <dbReference type="ARBA" id="ARBA00004448"/>
    </source>
</evidence>
<dbReference type="GO" id="GO:0045275">
    <property type="term" value="C:respiratory chain complex III"/>
    <property type="evidence" value="ECO:0007669"/>
    <property type="project" value="InterPro"/>
</dbReference>
<name>A0A6F8AKQ5_9HYME</name>
<dbReference type="GO" id="GO:0005743">
    <property type="term" value="C:mitochondrial inner membrane"/>
    <property type="evidence" value="ECO:0007669"/>
    <property type="project" value="UniProtKB-SubCell"/>
</dbReference>
<evidence type="ECO:0000256" key="11">
    <source>
        <dbReference type="ARBA" id="ARBA00022982"/>
    </source>
</evidence>
<dbReference type="GO" id="GO:0006122">
    <property type="term" value="P:mitochondrial electron transport, ubiquinol to cytochrome c"/>
    <property type="evidence" value="ECO:0007669"/>
    <property type="project" value="TreeGrafter"/>
</dbReference>
<dbReference type="InterPro" id="IPR030689">
    <property type="entry name" value="Cytochrome_b"/>
</dbReference>
<dbReference type="SUPFAM" id="SSF81648">
    <property type="entry name" value="a domain/subunit of cytochrome bc1 complex (Ubiquinol-cytochrome c reductase)"/>
    <property type="match status" value="1"/>
</dbReference>
<evidence type="ECO:0000256" key="1">
    <source>
        <dbReference type="ARBA" id="ARBA00002566"/>
    </source>
</evidence>
<keyword evidence="8 19" id="KW-0812">Transmembrane</keyword>
<feature type="transmembrane region" description="Helical" evidence="19">
    <location>
        <begin position="12"/>
        <end position="31"/>
    </location>
</feature>
<feature type="transmembrane region" description="Helical" evidence="19">
    <location>
        <begin position="37"/>
        <end position="57"/>
    </location>
</feature>
<protein>
    <recommendedName>
        <fullName evidence="4 19">Cytochrome b</fullName>
    </recommendedName>
</protein>
<keyword evidence="9 18" id="KW-0479">Metal-binding</keyword>
<evidence type="ECO:0000256" key="18">
    <source>
        <dbReference type="PIRSR" id="PIRSR038885-2"/>
    </source>
</evidence>
<dbReference type="SUPFAM" id="SSF81342">
    <property type="entry name" value="Transmembrane di-heme cytochromes"/>
    <property type="match status" value="1"/>
</dbReference>
<comment type="cofactor">
    <cofactor evidence="19">
        <name>heme b</name>
        <dbReference type="ChEBI" id="CHEBI:60344"/>
    </cofactor>
    <text evidence="19">Binds 2 heme groups non-covalently.</text>
</comment>
<evidence type="ECO:0000256" key="5">
    <source>
        <dbReference type="ARBA" id="ARBA00022448"/>
    </source>
</evidence>
<dbReference type="PANTHER" id="PTHR19271">
    <property type="entry name" value="CYTOCHROME B"/>
    <property type="match status" value="1"/>
</dbReference>
<keyword evidence="7 19" id="KW-0679">Respiratory chain</keyword>
<dbReference type="Pfam" id="PF00033">
    <property type="entry name" value="Cytochrome_B"/>
    <property type="match status" value="1"/>
</dbReference>
<gene>
    <name evidence="22" type="primary">CYTB</name>
</gene>
<feature type="binding site" description="axial binding residue" evidence="18">
    <location>
        <position position="197"/>
    </location>
    <ligand>
        <name>heme b</name>
        <dbReference type="ChEBI" id="CHEBI:60344"/>
        <label>b566</label>
    </ligand>
    <ligandPart>
        <name>Fe</name>
        <dbReference type="ChEBI" id="CHEBI:18248"/>
    </ligandPart>
</feature>
<feature type="transmembrane region" description="Helical" evidence="19">
    <location>
        <begin position="141"/>
        <end position="162"/>
    </location>
</feature>
<feature type="transmembrane region" description="Helical" evidence="19">
    <location>
        <begin position="289"/>
        <end position="310"/>
    </location>
</feature>
<evidence type="ECO:0000256" key="16">
    <source>
        <dbReference type="ARBA" id="ARBA00023136"/>
    </source>
</evidence>
<keyword evidence="16 19" id="KW-0472">Membrane</keyword>
<evidence type="ECO:0000256" key="15">
    <source>
        <dbReference type="ARBA" id="ARBA00023128"/>
    </source>
</evidence>